<feature type="transmembrane region" description="Helical" evidence="1">
    <location>
        <begin position="187"/>
        <end position="207"/>
    </location>
</feature>
<protein>
    <submittedName>
        <fullName evidence="2">Uncharacterized protein</fullName>
    </submittedName>
</protein>
<dbReference type="Proteomes" id="UP000030106">
    <property type="component" value="Unassembled WGS sequence"/>
</dbReference>
<organism evidence="2 3">
    <name type="scientific">Beauveria bassiana D1-5</name>
    <dbReference type="NCBI Taxonomy" id="1245745"/>
    <lineage>
        <taxon>Eukaryota</taxon>
        <taxon>Fungi</taxon>
        <taxon>Dikarya</taxon>
        <taxon>Ascomycota</taxon>
        <taxon>Pezizomycotina</taxon>
        <taxon>Sordariomycetes</taxon>
        <taxon>Hypocreomycetidae</taxon>
        <taxon>Hypocreales</taxon>
        <taxon>Cordycipitaceae</taxon>
        <taxon>Beauveria</taxon>
    </lineage>
</organism>
<accession>A0A0A2VWX6</accession>
<feature type="transmembrane region" description="Helical" evidence="1">
    <location>
        <begin position="213"/>
        <end position="233"/>
    </location>
</feature>
<gene>
    <name evidence="2" type="ORF">BBAD15_g9506</name>
</gene>
<keyword evidence="1" id="KW-0812">Transmembrane</keyword>
<sequence>MEVFKVLDYPLPRQTTDISSGHPTCLRNNKAEGLGKQEPGQQDTGLLLLLGGASDPVGRALAQISGSRVTPVAFSFGWVSFMLEIAVGAAVGEIKLMPRPDYACKVINTDSRQVTTNCSWVIGRIMRDYEFWMDNRIRESVHAAIQSSWESSIQRGLDIPKPTRVGLCVSIYRADGQRRGAGRDSPYWSGVGIISIQLIVAVVALAVSGDWSILLILASGTLLAMSTGSLGQWSREKWACRRGTRKNFVLTQGNGSQHAIVIIGNDKGLDLEDLAMGLDGPRRVTASLTARITVMVLALLWLFLLITATGIKQHTWYILTIGFLGILGNTHIAGANRRPEMQGIPLIYEGVICETKVMATLLKVEKEYPKCGICMVNMFFPGKLRPIEEDEWAALDQSVEGLDFGHDKDAGALEIDVLNVFGRHSSLICSPGRHCAPWRQLRPVFKNGKSKRADLGEKPDDTIKSENITLIRVRP</sequence>
<dbReference type="EMBL" id="ANFO01000964">
    <property type="protein sequence ID" value="KGQ05239.1"/>
    <property type="molecule type" value="Genomic_DNA"/>
</dbReference>
<name>A0A0A2VWX6_BEABA</name>
<comment type="caution">
    <text evidence="2">The sequence shown here is derived from an EMBL/GenBank/DDBJ whole genome shotgun (WGS) entry which is preliminary data.</text>
</comment>
<dbReference type="STRING" id="1245745.A0A0A2VWX6"/>
<dbReference type="eggNOG" id="ENOG502SH7B">
    <property type="taxonomic scope" value="Eukaryota"/>
</dbReference>
<evidence type="ECO:0000313" key="3">
    <source>
        <dbReference type="Proteomes" id="UP000030106"/>
    </source>
</evidence>
<proteinExistence type="predicted"/>
<feature type="transmembrane region" description="Helical" evidence="1">
    <location>
        <begin position="72"/>
        <end position="92"/>
    </location>
</feature>
<dbReference type="HOGENOM" id="CLU_034489_0_0_1"/>
<reference evidence="2 3" key="1">
    <citation type="submission" date="2012-10" db="EMBL/GenBank/DDBJ databases">
        <title>Genome sequencing and analysis of entomopathogenic fungi Beauveria bassiana D1-5.</title>
        <authorList>
            <person name="Li Q."/>
            <person name="Wang L."/>
            <person name="Zhang Z."/>
            <person name="Wang Q."/>
            <person name="Ren J."/>
            <person name="Wang M."/>
            <person name="Xu W."/>
            <person name="Wang J."/>
            <person name="Lu Y."/>
            <person name="Du Q."/>
            <person name="Sun Z."/>
        </authorList>
    </citation>
    <scope>NUCLEOTIDE SEQUENCE [LARGE SCALE GENOMIC DNA]</scope>
    <source>
        <strain evidence="2 3">D1-5</strain>
    </source>
</reference>
<evidence type="ECO:0000313" key="2">
    <source>
        <dbReference type="EMBL" id="KGQ05239.1"/>
    </source>
</evidence>
<feature type="transmembrane region" description="Helical" evidence="1">
    <location>
        <begin position="288"/>
        <end position="308"/>
    </location>
</feature>
<evidence type="ECO:0000256" key="1">
    <source>
        <dbReference type="SAM" id="Phobius"/>
    </source>
</evidence>
<dbReference type="AlphaFoldDB" id="A0A0A2VWX6"/>
<feature type="transmembrane region" description="Helical" evidence="1">
    <location>
        <begin position="314"/>
        <end position="332"/>
    </location>
</feature>
<keyword evidence="1" id="KW-0472">Membrane</keyword>
<keyword evidence="1" id="KW-1133">Transmembrane helix</keyword>